<feature type="non-terminal residue" evidence="1">
    <location>
        <position position="1"/>
    </location>
</feature>
<keyword evidence="2" id="KW-1185">Reference proteome</keyword>
<protein>
    <submittedName>
        <fullName evidence="1">Uncharacterized protein</fullName>
    </submittedName>
</protein>
<name>A0A939FG11_9ACTN</name>
<gene>
    <name evidence="1" type="ORF">J0695_39065</name>
</gene>
<reference evidence="1" key="1">
    <citation type="submission" date="2021-03" db="EMBL/GenBank/DDBJ databases">
        <title>Streptomyces poriferae sp. nov., a novel marine sponge-derived Actinobacteria species with anti-MRSA activity.</title>
        <authorList>
            <person name="Sandoval-Powers M."/>
            <person name="Kralova S."/>
            <person name="Nguyen G.-S."/>
            <person name="Fawwal D."/>
            <person name="Degnes K."/>
            <person name="Klinkenberg G."/>
            <person name="Sletta H."/>
            <person name="Wentzel A."/>
            <person name="Liles M.R."/>
        </authorList>
    </citation>
    <scope>NUCLEOTIDE SEQUENCE</scope>
    <source>
        <strain evidence="1">DSM 41794</strain>
    </source>
</reference>
<accession>A0A939FG11</accession>
<dbReference type="Proteomes" id="UP000664167">
    <property type="component" value="Unassembled WGS sequence"/>
</dbReference>
<organism evidence="1 2">
    <name type="scientific">Streptomyces beijiangensis</name>
    <dbReference type="NCBI Taxonomy" id="163361"/>
    <lineage>
        <taxon>Bacteria</taxon>
        <taxon>Bacillati</taxon>
        <taxon>Actinomycetota</taxon>
        <taxon>Actinomycetes</taxon>
        <taxon>Kitasatosporales</taxon>
        <taxon>Streptomycetaceae</taxon>
        <taxon>Streptomyces</taxon>
    </lineage>
</organism>
<dbReference type="AlphaFoldDB" id="A0A939FG11"/>
<evidence type="ECO:0000313" key="2">
    <source>
        <dbReference type="Proteomes" id="UP000664167"/>
    </source>
</evidence>
<evidence type="ECO:0000313" key="1">
    <source>
        <dbReference type="EMBL" id="MBO0517709.1"/>
    </source>
</evidence>
<comment type="caution">
    <text evidence="1">The sequence shown here is derived from an EMBL/GenBank/DDBJ whole genome shotgun (WGS) entry which is preliminary data.</text>
</comment>
<sequence>PAGLRPEDVTVMVQGKRIPLTAHPDGTLTGALPKGTALAPSSSSTTAFTVAVAEGAPAGRLTLTAELTAAASGGSRTPTGVEARGA</sequence>
<feature type="non-terminal residue" evidence="1">
    <location>
        <position position="86"/>
    </location>
</feature>
<dbReference type="EMBL" id="JAFLRJ010000782">
    <property type="protein sequence ID" value="MBO0517709.1"/>
    <property type="molecule type" value="Genomic_DNA"/>
</dbReference>
<proteinExistence type="predicted"/>